<keyword evidence="9" id="KW-1185">Reference proteome</keyword>
<dbReference type="SUPFAM" id="SSF56019">
    <property type="entry name" value="The spindle assembly checkpoint protein mad2"/>
    <property type="match status" value="1"/>
</dbReference>
<evidence type="ECO:0000256" key="3">
    <source>
        <dbReference type="ARBA" id="ARBA00022618"/>
    </source>
</evidence>
<gene>
    <name evidence="8" type="ORF">PR048_033287</name>
</gene>
<proteinExistence type="inferred from homology"/>
<comment type="similarity">
    <text evidence="2">Belongs to the MAD2 family.</text>
</comment>
<comment type="caution">
    <text evidence="8">The sequence shown here is derived from an EMBL/GenBank/DDBJ whole genome shotgun (WGS) entry which is preliminary data.</text>
</comment>
<evidence type="ECO:0000256" key="2">
    <source>
        <dbReference type="ARBA" id="ARBA00010348"/>
    </source>
</evidence>
<dbReference type="InterPro" id="IPR036570">
    <property type="entry name" value="HORMA_dom_sf"/>
</dbReference>
<dbReference type="PANTHER" id="PTHR11842:SF11">
    <property type="entry name" value="MITOTIC SPINDLE ASSEMBLY CHECKPOINT PROTEIN MAD2A"/>
    <property type="match status" value="1"/>
</dbReference>
<evidence type="ECO:0000259" key="7">
    <source>
        <dbReference type="PROSITE" id="PS50815"/>
    </source>
</evidence>
<protein>
    <recommendedName>
        <fullName evidence="7">HORMA domain-containing protein</fullName>
    </recommendedName>
</protein>
<evidence type="ECO:0000313" key="9">
    <source>
        <dbReference type="Proteomes" id="UP001159363"/>
    </source>
</evidence>
<feature type="domain" description="HORMA" evidence="7">
    <location>
        <begin position="14"/>
        <end position="195"/>
    </location>
</feature>
<sequence length="200" mass="22827">METCTSIKSAVTLEGSATIIREYLYFAINSVLYQRGVYGPKSFNMVKEFGLPVLVTIDERLKQYLSKVLDTMKAWITDKKLRVVCLFIKDKTNEETVESWEFVIRYRDGDANEGKDGVDLAVVQKEIRKVLRQISSSITYLPLLDSAVAFELKAYTSHEVVPEICRESEPDEIKNVQRVKLSKIDTGYHNVDTVVSYKAI</sequence>
<dbReference type="PANTHER" id="PTHR11842">
    <property type="entry name" value="MITOTIC SPINDLE ASSEMBLY CHECKPOINT PROTEIN MAD2"/>
    <property type="match status" value="1"/>
</dbReference>
<keyword evidence="6" id="KW-0131">Cell cycle</keyword>
<keyword evidence="5" id="KW-0539">Nucleus</keyword>
<dbReference type="EMBL" id="JARBHB010000017">
    <property type="protein sequence ID" value="KAJ8865765.1"/>
    <property type="molecule type" value="Genomic_DNA"/>
</dbReference>
<dbReference type="InterPro" id="IPR045091">
    <property type="entry name" value="Mad2-like"/>
</dbReference>
<accession>A0ABQ9FZV4</accession>
<organism evidence="8 9">
    <name type="scientific">Dryococelus australis</name>
    <dbReference type="NCBI Taxonomy" id="614101"/>
    <lineage>
        <taxon>Eukaryota</taxon>
        <taxon>Metazoa</taxon>
        <taxon>Ecdysozoa</taxon>
        <taxon>Arthropoda</taxon>
        <taxon>Hexapoda</taxon>
        <taxon>Insecta</taxon>
        <taxon>Pterygota</taxon>
        <taxon>Neoptera</taxon>
        <taxon>Polyneoptera</taxon>
        <taxon>Phasmatodea</taxon>
        <taxon>Verophasmatodea</taxon>
        <taxon>Anareolatae</taxon>
        <taxon>Phasmatidae</taxon>
        <taxon>Eurycanthinae</taxon>
        <taxon>Dryococelus</taxon>
    </lineage>
</organism>
<evidence type="ECO:0000256" key="4">
    <source>
        <dbReference type="ARBA" id="ARBA00022776"/>
    </source>
</evidence>
<dbReference type="InterPro" id="IPR003511">
    <property type="entry name" value="HORMA_dom"/>
</dbReference>
<dbReference type="Pfam" id="PF02301">
    <property type="entry name" value="HORMA"/>
    <property type="match status" value="1"/>
</dbReference>
<keyword evidence="4" id="KW-0498">Mitosis</keyword>
<evidence type="ECO:0000313" key="8">
    <source>
        <dbReference type="EMBL" id="KAJ8865765.1"/>
    </source>
</evidence>
<keyword evidence="3" id="KW-0132">Cell division</keyword>
<reference evidence="8 9" key="1">
    <citation type="submission" date="2023-02" db="EMBL/GenBank/DDBJ databases">
        <title>LHISI_Scaffold_Assembly.</title>
        <authorList>
            <person name="Stuart O.P."/>
            <person name="Cleave R."/>
            <person name="Magrath M.J.L."/>
            <person name="Mikheyev A.S."/>
        </authorList>
    </citation>
    <scope>NUCLEOTIDE SEQUENCE [LARGE SCALE GENOMIC DNA]</scope>
    <source>
        <strain evidence="8">Daus_M_001</strain>
        <tissue evidence="8">Leg muscle</tissue>
    </source>
</reference>
<evidence type="ECO:0000256" key="5">
    <source>
        <dbReference type="ARBA" id="ARBA00023242"/>
    </source>
</evidence>
<dbReference type="PROSITE" id="PS50815">
    <property type="entry name" value="HORMA"/>
    <property type="match status" value="1"/>
</dbReference>
<evidence type="ECO:0000256" key="6">
    <source>
        <dbReference type="ARBA" id="ARBA00023306"/>
    </source>
</evidence>
<dbReference type="Proteomes" id="UP001159363">
    <property type="component" value="Chromosome 16"/>
</dbReference>
<comment type="subcellular location">
    <subcellularLocation>
        <location evidence="1">Nucleus</location>
    </subcellularLocation>
</comment>
<name>A0ABQ9FZV4_9NEOP</name>
<evidence type="ECO:0000256" key="1">
    <source>
        <dbReference type="ARBA" id="ARBA00004123"/>
    </source>
</evidence>
<dbReference type="Gene3D" id="3.30.900.10">
    <property type="entry name" value="HORMA domain"/>
    <property type="match status" value="1"/>
</dbReference>